<evidence type="ECO:0000313" key="3">
    <source>
        <dbReference type="Proteomes" id="UP001222770"/>
    </source>
</evidence>
<dbReference type="Pfam" id="PF19865">
    <property type="entry name" value="DUF6338"/>
    <property type="match status" value="1"/>
</dbReference>
<evidence type="ECO:0000313" key="2">
    <source>
        <dbReference type="EMBL" id="MDF8335558.1"/>
    </source>
</evidence>
<proteinExistence type="predicted"/>
<reference evidence="2 3" key="1">
    <citation type="submission" date="2023-03" db="EMBL/GenBank/DDBJ databases">
        <title>Novosphingobium cyanobacteriorum sp. nov., isolated from a eutrophic reservoir during the Microcystis bloom period.</title>
        <authorList>
            <person name="Kang M."/>
            <person name="Le V."/>
            <person name="Ko S.-R."/>
            <person name="Lee S.-A."/>
            <person name="Ahn C.-Y."/>
        </authorList>
    </citation>
    <scope>NUCLEOTIDE SEQUENCE [LARGE SCALE GENOMIC DNA]</scope>
    <source>
        <strain evidence="2 3">HBC54</strain>
    </source>
</reference>
<keyword evidence="1" id="KW-0472">Membrane</keyword>
<gene>
    <name evidence="2" type="ORF">POM99_20315</name>
</gene>
<feature type="transmembrane region" description="Helical" evidence="1">
    <location>
        <begin position="72"/>
        <end position="94"/>
    </location>
</feature>
<keyword evidence="1" id="KW-1133">Transmembrane helix</keyword>
<sequence length="198" mass="21987">MGDLLKPEVLALFLVFTVPGVIALFFRSQFLAGRMPPVSEGALAYITLSLAYHAMAFPLARGIYTSGRIDGAYGLGWFGLLFATPAVLGVILGLNIRKGWSKALLARIGINTIHPVHSAWDWRFAACEECWVIVTLKDETRFYGYLGTGSFASSDAAERDLYVEYVYDFVEEGEPWTPRGSSVWLAHGEIRSIEYLPR</sequence>
<keyword evidence="3" id="KW-1185">Reference proteome</keyword>
<dbReference type="EMBL" id="JAROCY010000031">
    <property type="protein sequence ID" value="MDF8335558.1"/>
    <property type="molecule type" value="Genomic_DNA"/>
</dbReference>
<feature type="transmembrane region" description="Helical" evidence="1">
    <location>
        <begin position="42"/>
        <end position="60"/>
    </location>
</feature>
<feature type="transmembrane region" description="Helical" evidence="1">
    <location>
        <begin position="12"/>
        <end position="30"/>
    </location>
</feature>
<organism evidence="2 3">
    <name type="scientific">Novosphingobium cyanobacteriorum</name>
    <dbReference type="NCBI Taxonomy" id="3024215"/>
    <lineage>
        <taxon>Bacteria</taxon>
        <taxon>Pseudomonadati</taxon>
        <taxon>Pseudomonadota</taxon>
        <taxon>Alphaproteobacteria</taxon>
        <taxon>Sphingomonadales</taxon>
        <taxon>Sphingomonadaceae</taxon>
        <taxon>Novosphingobium</taxon>
    </lineage>
</organism>
<name>A0ABT6CPR7_9SPHN</name>
<evidence type="ECO:0000256" key="1">
    <source>
        <dbReference type="SAM" id="Phobius"/>
    </source>
</evidence>
<keyword evidence="1" id="KW-0812">Transmembrane</keyword>
<comment type="caution">
    <text evidence="2">The sequence shown here is derived from an EMBL/GenBank/DDBJ whole genome shotgun (WGS) entry which is preliminary data.</text>
</comment>
<dbReference type="RefSeq" id="WP_277280521.1">
    <property type="nucleotide sequence ID" value="NZ_JAROCY010000031.1"/>
</dbReference>
<dbReference type="InterPro" id="IPR045919">
    <property type="entry name" value="DUF6338"/>
</dbReference>
<protein>
    <submittedName>
        <fullName evidence="2">DUF6338 family protein</fullName>
    </submittedName>
</protein>
<accession>A0ABT6CPR7</accession>
<dbReference type="Proteomes" id="UP001222770">
    <property type="component" value="Unassembled WGS sequence"/>
</dbReference>